<keyword evidence="1" id="KW-0472">Membrane</keyword>
<feature type="transmembrane region" description="Helical" evidence="1">
    <location>
        <begin position="39"/>
        <end position="59"/>
    </location>
</feature>
<keyword evidence="1" id="KW-0812">Transmembrane</keyword>
<feature type="transmembrane region" description="Helical" evidence="1">
    <location>
        <begin position="139"/>
        <end position="158"/>
    </location>
</feature>
<organism evidence="2 3">
    <name type="scientific">Photobacterium damselae subsp. damselae</name>
    <name type="common">Listonella damsela</name>
    <dbReference type="NCBI Taxonomy" id="85581"/>
    <lineage>
        <taxon>Bacteria</taxon>
        <taxon>Pseudomonadati</taxon>
        <taxon>Pseudomonadota</taxon>
        <taxon>Gammaproteobacteria</taxon>
        <taxon>Vibrionales</taxon>
        <taxon>Vibrionaceae</taxon>
        <taxon>Photobacterium</taxon>
    </lineage>
</organism>
<evidence type="ECO:0000256" key="1">
    <source>
        <dbReference type="SAM" id="Phobius"/>
    </source>
</evidence>
<accession>A0A850QP56</accession>
<dbReference type="Proteomes" id="UP000533429">
    <property type="component" value="Unassembled WGS sequence"/>
</dbReference>
<proteinExistence type="predicted"/>
<name>A0A850QP56_PHODD</name>
<evidence type="ECO:0000313" key="3">
    <source>
        <dbReference type="Proteomes" id="UP000533429"/>
    </source>
</evidence>
<sequence>MINLKKYWRKGSYFVLTIVVSTFVSVLFQPVLGEKTLDFLVSTYSILAGFLIGVIALIGDPSSLPSGSWRIAESATKNTFRRLQSTRNLLYVYLLTLLGIFLYKLAATPEFVKLVKSWESGDVLLPIFVFLKHAVEHSILFLSTIAFSYSLTLPNSLFKIQRRRVEKEIEARREKDNIK</sequence>
<feature type="transmembrane region" description="Helical" evidence="1">
    <location>
        <begin position="12"/>
        <end position="33"/>
    </location>
</feature>
<evidence type="ECO:0000313" key="2">
    <source>
        <dbReference type="EMBL" id="NVP01397.1"/>
    </source>
</evidence>
<protein>
    <submittedName>
        <fullName evidence="2">Uncharacterized protein</fullName>
    </submittedName>
</protein>
<gene>
    <name evidence="2" type="ORF">HWA77_14380</name>
</gene>
<keyword evidence="1" id="KW-1133">Transmembrane helix</keyword>
<reference evidence="2 3" key="1">
    <citation type="submission" date="2020-06" db="EMBL/GenBank/DDBJ databases">
        <title>Photobacterium damselae subsp. damselae comparative genomics.</title>
        <authorList>
            <person name="Osorio C.R."/>
        </authorList>
    </citation>
    <scope>NUCLEOTIDE SEQUENCE [LARGE SCALE GENOMIC DNA]</scope>
    <source>
        <strain evidence="2 3">TW250/03</strain>
    </source>
</reference>
<dbReference type="AlphaFoldDB" id="A0A850QP56"/>
<dbReference type="EMBL" id="JABXOR010000898">
    <property type="protein sequence ID" value="NVP01397.1"/>
    <property type="molecule type" value="Genomic_DNA"/>
</dbReference>
<feature type="transmembrane region" description="Helical" evidence="1">
    <location>
        <begin position="89"/>
        <end position="106"/>
    </location>
</feature>
<comment type="caution">
    <text evidence="2">The sequence shown here is derived from an EMBL/GenBank/DDBJ whole genome shotgun (WGS) entry which is preliminary data.</text>
</comment>